<evidence type="ECO:0000259" key="1">
    <source>
        <dbReference type="Pfam" id="PF03435"/>
    </source>
</evidence>
<dbReference type="EMBL" id="VNJK01000002">
    <property type="protein sequence ID" value="TVX89862.1"/>
    <property type="molecule type" value="Genomic_DNA"/>
</dbReference>
<dbReference type="Proteomes" id="UP000318102">
    <property type="component" value="Unassembled WGS sequence"/>
</dbReference>
<sequence length="375" mass="41094">MKDRIIVIGGYGHVGQAICKQLADYYPSKVYAAGRNLARAEQFCRTTNGKVKPIQMDVSSKVAPSLLDNVKLVIMCLDQSDTDFVETCLQRGIHYVDVSANPLFLSQVEQLHHTAASHGATAVLSVGLAPGMTNLLAKYAKSLMDQTETIDISIMLGLGDSHGNAAIEWTIDNVSTQFEIMHNGQIKKVSSFTDGKDIQFGAKLGRKRAYRFNFSDQHAIPHTLAVPTVSTRLCFDSNLITRMLAWLRTSGLFHLLKIKEIRQAAVLAFSKIRLGSDRFAVKVDAHGKQNNEYVSVECLVQGRHEASMTAAVAAAITAAVYRSPLPHGVYHIEQLFQLQDLLPAIEQIAAIDIRANGNVIDLQQHVDRNISSAAG</sequence>
<keyword evidence="3" id="KW-1185">Reference proteome</keyword>
<protein>
    <submittedName>
        <fullName evidence="2">Saccharopine dehydrogenase</fullName>
    </submittedName>
</protein>
<dbReference type="InterPro" id="IPR036291">
    <property type="entry name" value="NAD(P)-bd_dom_sf"/>
</dbReference>
<dbReference type="PANTHER" id="PTHR43796:SF2">
    <property type="entry name" value="CARBOXYNORSPERMIDINE SYNTHASE"/>
    <property type="match status" value="1"/>
</dbReference>
<evidence type="ECO:0000313" key="3">
    <source>
        <dbReference type="Proteomes" id="UP000318102"/>
    </source>
</evidence>
<dbReference type="AlphaFoldDB" id="A0A559IQF5"/>
<dbReference type="Gene3D" id="3.30.360.10">
    <property type="entry name" value="Dihydrodipicolinate Reductase, domain 2"/>
    <property type="match status" value="1"/>
</dbReference>
<dbReference type="Pfam" id="PF03435">
    <property type="entry name" value="Sacchrp_dh_NADP"/>
    <property type="match status" value="1"/>
</dbReference>
<organism evidence="2 3">
    <name type="scientific">Paenibacillus agilis</name>
    <dbReference type="NCBI Taxonomy" id="3020863"/>
    <lineage>
        <taxon>Bacteria</taxon>
        <taxon>Bacillati</taxon>
        <taxon>Bacillota</taxon>
        <taxon>Bacilli</taxon>
        <taxon>Bacillales</taxon>
        <taxon>Paenibacillaceae</taxon>
        <taxon>Paenibacillus</taxon>
    </lineage>
</organism>
<dbReference type="InterPro" id="IPR005097">
    <property type="entry name" value="Sacchrp_dh_NADP-bd"/>
</dbReference>
<comment type="caution">
    <text evidence="2">The sequence shown here is derived from an EMBL/GenBank/DDBJ whole genome shotgun (WGS) entry which is preliminary data.</text>
</comment>
<evidence type="ECO:0000313" key="2">
    <source>
        <dbReference type="EMBL" id="TVX89862.1"/>
    </source>
</evidence>
<dbReference type="Gene3D" id="3.40.50.720">
    <property type="entry name" value="NAD(P)-binding Rossmann-like Domain"/>
    <property type="match status" value="1"/>
</dbReference>
<name>A0A559IQF5_9BACL</name>
<reference evidence="2 3" key="1">
    <citation type="submission" date="2019-07" db="EMBL/GenBank/DDBJ databases">
        <authorList>
            <person name="Kim J."/>
        </authorList>
    </citation>
    <scope>NUCLEOTIDE SEQUENCE [LARGE SCALE GENOMIC DNA]</scope>
    <source>
        <strain evidence="2 3">N4</strain>
    </source>
</reference>
<gene>
    <name evidence="2" type="ORF">FPZ44_18145</name>
</gene>
<dbReference type="PANTHER" id="PTHR43796">
    <property type="entry name" value="CARBOXYNORSPERMIDINE SYNTHASE"/>
    <property type="match status" value="1"/>
</dbReference>
<accession>A0A559IQF5</accession>
<feature type="domain" description="Saccharopine dehydrogenase NADP binding" evidence="1">
    <location>
        <begin position="5"/>
        <end position="123"/>
    </location>
</feature>
<dbReference type="SUPFAM" id="SSF51735">
    <property type="entry name" value="NAD(P)-binding Rossmann-fold domains"/>
    <property type="match status" value="1"/>
</dbReference>
<dbReference type="OrthoDB" id="1910498at2"/>
<proteinExistence type="predicted"/>